<sequence length="492" mass="51808">MNRIRAVSLIALLSLLTGCAGLPPALPPPSALRGDAPLRGLPSTTQAAWPTADWWRDFDDAQLDALMQQALSSSPGLAAARARVRAAVALAGLDAAAQRPRIGASADLTRQRLSENGLIPPRFLGFTWYTQSDLGAQLDYSFDFWGKQHAQLASRIDDVRAARAEAQAVRLGLTTAIASAYFAWQTDQAQLRDANALVRLQRQLRELSAARVRQGLDPEDLDAGARLRWAQANTQRAELAGIAQTQRAVLAALVGVAPAQLPPLQPRPLPAVSAALPDDARLQLLARRPDLVALRWQVEAMGEQVRAARASFLPNLSLGAMAGFSSIDTSKALALGSRVFDVGPALSLPLFDGGALKARYGYSVAQLDGATARYNQAVLDAAREVGTAVLDLQRLDAQRASQQQALTASVELSRQAAARLRQGLTDAAPAIASETSLITLRATLTALHGQQLAAEVALIQALGGGYMDGAATATPAAAATTPAPAHAPDTTP</sequence>
<dbReference type="Gene3D" id="1.20.1600.10">
    <property type="entry name" value="Outer membrane efflux proteins (OEP)"/>
    <property type="match status" value="1"/>
</dbReference>
<feature type="signal peptide" evidence="10">
    <location>
        <begin position="1"/>
        <end position="20"/>
    </location>
</feature>
<proteinExistence type="inferred from homology"/>
<feature type="chain" id="PRO_5021041974" description="RND transporter" evidence="10">
    <location>
        <begin position="21"/>
        <end position="492"/>
    </location>
</feature>
<dbReference type="OrthoDB" id="9770517at2"/>
<dbReference type="RefSeq" id="WP_081128803.1">
    <property type="nucleotide sequence ID" value="NZ_LDOS01000002.1"/>
</dbReference>
<dbReference type="PANTHER" id="PTHR30203">
    <property type="entry name" value="OUTER MEMBRANE CATION EFFLUX PROTEIN"/>
    <property type="match status" value="1"/>
</dbReference>
<keyword evidence="6 10" id="KW-0472">Membrane</keyword>
<gene>
    <name evidence="11" type="ORF">B1806_14250</name>
</gene>
<evidence type="ECO:0000256" key="10">
    <source>
        <dbReference type="RuleBase" id="RU362097"/>
    </source>
</evidence>
<accession>A0A4S3KHA2</accession>
<evidence type="ECO:0000256" key="9">
    <source>
        <dbReference type="ARBA" id="ARBA00037313"/>
    </source>
</evidence>
<evidence type="ECO:0000256" key="5">
    <source>
        <dbReference type="ARBA" id="ARBA00022729"/>
    </source>
</evidence>
<comment type="similarity">
    <text evidence="2 10">Belongs to the outer membrane factor (OMF) (TC 1.B.17) family.</text>
</comment>
<reference evidence="11 12" key="1">
    <citation type="submission" date="2017-02" db="EMBL/GenBank/DDBJ databases">
        <title>Whole genome sequencing of Metallibacterium scheffleri DSM 24874 (T).</title>
        <authorList>
            <person name="Kumar S."/>
            <person name="Patil P."/>
            <person name="Patil P.B."/>
        </authorList>
    </citation>
    <scope>NUCLEOTIDE SEQUENCE [LARGE SCALE GENOMIC DNA]</scope>
    <source>
        <strain evidence="11 12">DSM 24874</strain>
    </source>
</reference>
<evidence type="ECO:0000256" key="7">
    <source>
        <dbReference type="ARBA" id="ARBA00023139"/>
    </source>
</evidence>
<comment type="function">
    <text evidence="9">Could be involved in resistance to puromycin, acriflavine and tetraphenylarsonium chloride.</text>
</comment>
<keyword evidence="12" id="KW-1185">Reference proteome</keyword>
<dbReference type="STRING" id="993689.GCA_002077135_02862"/>
<evidence type="ECO:0000256" key="3">
    <source>
        <dbReference type="ARBA" id="ARBA00022452"/>
    </source>
</evidence>
<dbReference type="NCBIfam" id="TIGR01845">
    <property type="entry name" value="outer_NodT"/>
    <property type="match status" value="1"/>
</dbReference>
<keyword evidence="4 10" id="KW-0812">Transmembrane</keyword>
<dbReference type="AlphaFoldDB" id="A0A4S3KHA2"/>
<evidence type="ECO:0000256" key="4">
    <source>
        <dbReference type="ARBA" id="ARBA00022692"/>
    </source>
</evidence>
<protein>
    <recommendedName>
        <fullName evidence="13">RND transporter</fullName>
    </recommendedName>
</protein>
<evidence type="ECO:0000256" key="6">
    <source>
        <dbReference type="ARBA" id="ARBA00023136"/>
    </source>
</evidence>
<dbReference type="PANTHER" id="PTHR30203:SF20">
    <property type="entry name" value="MULTIDRUG RESISTANCE OUTER MEMBRANE PROTEIN MDTP-RELATED"/>
    <property type="match status" value="1"/>
</dbReference>
<dbReference type="SUPFAM" id="SSF56954">
    <property type="entry name" value="Outer membrane efflux proteins (OEP)"/>
    <property type="match status" value="1"/>
</dbReference>
<dbReference type="Pfam" id="PF02321">
    <property type="entry name" value="OEP"/>
    <property type="match status" value="2"/>
</dbReference>
<evidence type="ECO:0000256" key="8">
    <source>
        <dbReference type="ARBA" id="ARBA00023288"/>
    </source>
</evidence>
<evidence type="ECO:0008006" key="13">
    <source>
        <dbReference type="Google" id="ProtNLM"/>
    </source>
</evidence>
<dbReference type="GO" id="GO:0009279">
    <property type="term" value="C:cell outer membrane"/>
    <property type="evidence" value="ECO:0007669"/>
    <property type="project" value="UniProtKB-SubCell"/>
</dbReference>
<name>A0A4S3KHA2_9GAMM</name>
<comment type="subcellular location">
    <subcellularLocation>
        <location evidence="10">Cell outer membrane</location>
        <topology evidence="10">Lipid-anchor</topology>
    </subcellularLocation>
    <subcellularLocation>
        <location evidence="1">Membrane</location>
    </subcellularLocation>
</comment>
<dbReference type="PROSITE" id="PS51257">
    <property type="entry name" value="PROKAR_LIPOPROTEIN"/>
    <property type="match status" value="1"/>
</dbReference>
<evidence type="ECO:0000313" key="12">
    <source>
        <dbReference type="Proteomes" id="UP000307749"/>
    </source>
</evidence>
<comment type="caution">
    <text evidence="11">The sequence shown here is derived from an EMBL/GenBank/DDBJ whole genome shotgun (WGS) entry which is preliminary data.</text>
</comment>
<evidence type="ECO:0000256" key="1">
    <source>
        <dbReference type="ARBA" id="ARBA00004370"/>
    </source>
</evidence>
<keyword evidence="8 10" id="KW-0449">Lipoprotein</keyword>
<dbReference type="InterPro" id="IPR003423">
    <property type="entry name" value="OMP_efflux"/>
</dbReference>
<dbReference type="InterPro" id="IPR010131">
    <property type="entry name" value="MdtP/NodT-like"/>
</dbReference>
<keyword evidence="5 10" id="KW-0732">Signal</keyword>
<dbReference type="GO" id="GO:0015562">
    <property type="term" value="F:efflux transmembrane transporter activity"/>
    <property type="evidence" value="ECO:0007669"/>
    <property type="project" value="InterPro"/>
</dbReference>
<organism evidence="11 12">
    <name type="scientific">Metallibacterium scheffleri</name>
    <dbReference type="NCBI Taxonomy" id="993689"/>
    <lineage>
        <taxon>Bacteria</taxon>
        <taxon>Pseudomonadati</taxon>
        <taxon>Pseudomonadota</taxon>
        <taxon>Gammaproteobacteria</taxon>
        <taxon>Lysobacterales</taxon>
        <taxon>Rhodanobacteraceae</taxon>
        <taxon>Metallibacterium</taxon>
    </lineage>
</organism>
<evidence type="ECO:0000313" key="11">
    <source>
        <dbReference type="EMBL" id="THD07900.1"/>
    </source>
</evidence>
<dbReference type="Gene3D" id="2.20.200.10">
    <property type="entry name" value="Outer membrane efflux proteins (OEP)"/>
    <property type="match status" value="1"/>
</dbReference>
<dbReference type="Proteomes" id="UP000307749">
    <property type="component" value="Unassembled WGS sequence"/>
</dbReference>
<keyword evidence="7 10" id="KW-0564">Palmitate</keyword>
<evidence type="ECO:0000256" key="2">
    <source>
        <dbReference type="ARBA" id="ARBA00007613"/>
    </source>
</evidence>
<dbReference type="EMBL" id="MWQO01000054">
    <property type="protein sequence ID" value="THD07900.1"/>
    <property type="molecule type" value="Genomic_DNA"/>
</dbReference>
<keyword evidence="3 10" id="KW-1134">Transmembrane beta strand</keyword>